<dbReference type="InterPro" id="IPR036052">
    <property type="entry name" value="TrpB-like_PALP_sf"/>
</dbReference>
<feature type="modified residue" description="N6-(pyridoxal phosphate)lysine" evidence="7">
    <location>
        <position position="66"/>
    </location>
</feature>
<dbReference type="AlphaFoldDB" id="A0A0D2FWI6"/>
<name>A0A0D2FWI6_9EURO</name>
<feature type="active site" description="Nucleophile" evidence="6">
    <location>
        <position position="93"/>
    </location>
</feature>
<evidence type="ECO:0000256" key="1">
    <source>
        <dbReference type="ARBA" id="ARBA00001132"/>
    </source>
</evidence>
<dbReference type="InterPro" id="IPR027278">
    <property type="entry name" value="ACCD_DCysDesulf"/>
</dbReference>
<dbReference type="Pfam" id="PF00291">
    <property type="entry name" value="PALP"/>
    <property type="match status" value="1"/>
</dbReference>
<dbReference type="SUPFAM" id="SSF53686">
    <property type="entry name" value="Tryptophan synthase beta subunit-like PLP-dependent enzymes"/>
    <property type="match status" value="1"/>
</dbReference>
<accession>A0A0D2FWI6</accession>
<dbReference type="Gene3D" id="3.40.50.1100">
    <property type="match status" value="2"/>
</dbReference>
<dbReference type="EMBL" id="KN847477">
    <property type="protein sequence ID" value="KIX06557.1"/>
    <property type="molecule type" value="Genomic_DNA"/>
</dbReference>
<dbReference type="GO" id="GO:0030170">
    <property type="term" value="F:pyridoxal phosphate binding"/>
    <property type="evidence" value="ECO:0007669"/>
    <property type="project" value="InterPro"/>
</dbReference>
<evidence type="ECO:0000313" key="10">
    <source>
        <dbReference type="Proteomes" id="UP000053617"/>
    </source>
</evidence>
<dbReference type="InterPro" id="IPR005965">
    <property type="entry name" value="ACP_carboxylate_deaminase"/>
</dbReference>
<comment type="similarity">
    <text evidence="3">Belongs to the ACC deaminase/D-cysteine desulfhydrase family.</text>
</comment>
<dbReference type="OrthoDB" id="10266364at2759"/>
<sequence length="356" mass="38106">MANNPSSSEINISLPEPFAGIPRYSLLFGPSPIHALPRISSALGGKVAIYAKREDVNSSIAFGGNKTRKLEYLVPDALAQHCDTLVSIGGFQSNHTRQVAGVAAKLGLKAKLVQEKWVDHNDIGYDKVGNIQLSRLMNADVRLDASGFGIEHKQTLKTLTEEVLSAGGKPYYIPAGASDHPLGGLGFARWAFEVRAQELAMDLFFDTIIVCAVTGSTLAGMIAGFKLLSKLSPSSPRKVIGIDASAKPAETFAQVLRIAKQTAAKIGLDESDITAQDVILDTRYHAGCYGIADETTLEAIRFGARTEAFITDPVYEGKSLAGMMDLVRRGEIPEGSNVLYAHLGGQLALNAYSEVQ</sequence>
<dbReference type="InterPro" id="IPR001926">
    <property type="entry name" value="TrpB-like_PALP"/>
</dbReference>
<evidence type="ECO:0000259" key="8">
    <source>
        <dbReference type="Pfam" id="PF00291"/>
    </source>
</evidence>
<dbReference type="GO" id="GO:0009310">
    <property type="term" value="P:amine catabolic process"/>
    <property type="evidence" value="ECO:0007669"/>
    <property type="project" value="InterPro"/>
</dbReference>
<dbReference type="RefSeq" id="XP_013273693.1">
    <property type="nucleotide sequence ID" value="XM_013418239.1"/>
</dbReference>
<dbReference type="PIRSF" id="PIRSF006278">
    <property type="entry name" value="ACCD_DCysDesulf"/>
    <property type="match status" value="1"/>
</dbReference>
<comment type="catalytic activity">
    <reaction evidence="1">
        <text>1-aminocyclopropane-1-carboxylate + H2O = 2-oxobutanoate + NH4(+)</text>
        <dbReference type="Rhea" id="RHEA:16933"/>
        <dbReference type="ChEBI" id="CHEBI:15377"/>
        <dbReference type="ChEBI" id="CHEBI:16763"/>
        <dbReference type="ChEBI" id="CHEBI:28938"/>
        <dbReference type="ChEBI" id="CHEBI:58360"/>
        <dbReference type="EC" id="3.5.99.7"/>
    </reaction>
</comment>
<dbReference type="VEuPathDB" id="FungiDB:Z518_04533"/>
<evidence type="ECO:0000256" key="7">
    <source>
        <dbReference type="PIRSR" id="PIRSR006278-2"/>
    </source>
</evidence>
<dbReference type="PANTHER" id="PTHR43780:SF2">
    <property type="entry name" value="1-AMINOCYCLOPROPANE-1-CARBOXYLATE DEAMINASE-RELATED"/>
    <property type="match status" value="1"/>
</dbReference>
<evidence type="ECO:0000313" key="9">
    <source>
        <dbReference type="EMBL" id="KIX06557.1"/>
    </source>
</evidence>
<dbReference type="HOGENOM" id="CLU_048897_2_1_1"/>
<protein>
    <submittedName>
        <fullName evidence="9">Rhinocladiella mackenziei CBS 650.93 unplaced genomic scaffold supercont1.3, whole genome shotgun sequence</fullName>
    </submittedName>
</protein>
<keyword evidence="10" id="KW-1185">Reference proteome</keyword>
<proteinExistence type="inferred from homology"/>
<evidence type="ECO:0000256" key="2">
    <source>
        <dbReference type="ARBA" id="ARBA00001933"/>
    </source>
</evidence>
<reference evidence="9 10" key="1">
    <citation type="submission" date="2015-01" db="EMBL/GenBank/DDBJ databases">
        <title>The Genome Sequence of Rhinocladiella mackenzie CBS 650.93.</title>
        <authorList>
            <consortium name="The Broad Institute Genomics Platform"/>
            <person name="Cuomo C."/>
            <person name="de Hoog S."/>
            <person name="Gorbushina A."/>
            <person name="Stielow B."/>
            <person name="Teixiera M."/>
            <person name="Abouelleil A."/>
            <person name="Chapman S.B."/>
            <person name="Priest M."/>
            <person name="Young S.K."/>
            <person name="Wortman J."/>
            <person name="Nusbaum C."/>
            <person name="Birren B."/>
        </authorList>
    </citation>
    <scope>NUCLEOTIDE SEQUENCE [LARGE SCALE GENOMIC DNA]</scope>
    <source>
        <strain evidence="9 10">CBS 650.93</strain>
    </source>
</reference>
<feature type="domain" description="Tryptophan synthase beta chain-like PALP" evidence="8">
    <location>
        <begin position="25"/>
        <end position="342"/>
    </location>
</feature>
<dbReference type="PANTHER" id="PTHR43780">
    <property type="entry name" value="1-AMINOCYCLOPROPANE-1-CARBOXYLATE DEAMINASE-RELATED"/>
    <property type="match status" value="1"/>
</dbReference>
<keyword evidence="5 7" id="KW-0663">Pyridoxal phosphate</keyword>
<dbReference type="STRING" id="1442369.A0A0D2FWI6"/>
<gene>
    <name evidence="9" type="ORF">Z518_04533</name>
</gene>
<evidence type="ECO:0000256" key="6">
    <source>
        <dbReference type="PIRSR" id="PIRSR006278-1"/>
    </source>
</evidence>
<organism evidence="9 10">
    <name type="scientific">Rhinocladiella mackenziei CBS 650.93</name>
    <dbReference type="NCBI Taxonomy" id="1442369"/>
    <lineage>
        <taxon>Eukaryota</taxon>
        <taxon>Fungi</taxon>
        <taxon>Dikarya</taxon>
        <taxon>Ascomycota</taxon>
        <taxon>Pezizomycotina</taxon>
        <taxon>Eurotiomycetes</taxon>
        <taxon>Chaetothyriomycetidae</taxon>
        <taxon>Chaetothyriales</taxon>
        <taxon>Herpotrichiellaceae</taxon>
        <taxon>Rhinocladiella</taxon>
    </lineage>
</organism>
<evidence type="ECO:0000256" key="5">
    <source>
        <dbReference type="ARBA" id="ARBA00022898"/>
    </source>
</evidence>
<dbReference type="GO" id="GO:0019148">
    <property type="term" value="F:D-cysteine desulfhydrase activity"/>
    <property type="evidence" value="ECO:0007669"/>
    <property type="project" value="TreeGrafter"/>
</dbReference>
<dbReference type="GeneID" id="25292604"/>
<keyword evidence="4" id="KW-0378">Hydrolase</keyword>
<dbReference type="CDD" id="cd06449">
    <property type="entry name" value="ACCD"/>
    <property type="match status" value="1"/>
</dbReference>
<dbReference type="Proteomes" id="UP000053617">
    <property type="component" value="Unassembled WGS sequence"/>
</dbReference>
<comment type="cofactor">
    <cofactor evidence="2">
        <name>pyridoxal 5'-phosphate</name>
        <dbReference type="ChEBI" id="CHEBI:597326"/>
    </cofactor>
</comment>
<dbReference type="NCBIfam" id="TIGR01274">
    <property type="entry name" value="ACC_deam"/>
    <property type="match status" value="1"/>
</dbReference>
<evidence type="ECO:0000256" key="3">
    <source>
        <dbReference type="ARBA" id="ARBA00008639"/>
    </source>
</evidence>
<dbReference type="GO" id="GO:0008660">
    <property type="term" value="F:1-aminocyclopropane-1-carboxylate deaminase activity"/>
    <property type="evidence" value="ECO:0007669"/>
    <property type="project" value="UniProtKB-EC"/>
</dbReference>
<evidence type="ECO:0000256" key="4">
    <source>
        <dbReference type="ARBA" id="ARBA00022801"/>
    </source>
</evidence>